<reference evidence="1" key="1">
    <citation type="journal article" date="2019" name="bioRxiv">
        <title>The Genome of the Zebra Mussel, Dreissena polymorpha: A Resource for Invasive Species Research.</title>
        <authorList>
            <person name="McCartney M.A."/>
            <person name="Auch B."/>
            <person name="Kono T."/>
            <person name="Mallez S."/>
            <person name="Zhang Y."/>
            <person name="Obille A."/>
            <person name="Becker A."/>
            <person name="Abrahante J.E."/>
            <person name="Garbe J."/>
            <person name="Badalamenti J.P."/>
            <person name="Herman A."/>
            <person name="Mangelson H."/>
            <person name="Liachko I."/>
            <person name="Sullivan S."/>
            <person name="Sone E.D."/>
            <person name="Koren S."/>
            <person name="Silverstein K.A.T."/>
            <person name="Beckman K.B."/>
            <person name="Gohl D.M."/>
        </authorList>
    </citation>
    <scope>NUCLEOTIDE SEQUENCE</scope>
    <source>
        <strain evidence="1">Duluth1</strain>
        <tissue evidence="1">Whole animal</tissue>
    </source>
</reference>
<evidence type="ECO:0008006" key="3">
    <source>
        <dbReference type="Google" id="ProtNLM"/>
    </source>
</evidence>
<organism evidence="1 2">
    <name type="scientific">Dreissena polymorpha</name>
    <name type="common">Zebra mussel</name>
    <name type="synonym">Mytilus polymorpha</name>
    <dbReference type="NCBI Taxonomy" id="45954"/>
    <lineage>
        <taxon>Eukaryota</taxon>
        <taxon>Metazoa</taxon>
        <taxon>Spiralia</taxon>
        <taxon>Lophotrochozoa</taxon>
        <taxon>Mollusca</taxon>
        <taxon>Bivalvia</taxon>
        <taxon>Autobranchia</taxon>
        <taxon>Heteroconchia</taxon>
        <taxon>Euheterodonta</taxon>
        <taxon>Imparidentia</taxon>
        <taxon>Neoheterodontei</taxon>
        <taxon>Myida</taxon>
        <taxon>Dreissenoidea</taxon>
        <taxon>Dreissenidae</taxon>
        <taxon>Dreissena</taxon>
    </lineage>
</organism>
<proteinExistence type="predicted"/>
<evidence type="ECO:0000313" key="2">
    <source>
        <dbReference type="Proteomes" id="UP000828390"/>
    </source>
</evidence>
<protein>
    <recommendedName>
        <fullName evidence="3">THAP-type domain-containing protein</fullName>
    </recommendedName>
</protein>
<evidence type="ECO:0000313" key="1">
    <source>
        <dbReference type="EMBL" id="KAH3751775.1"/>
    </source>
</evidence>
<dbReference type="EMBL" id="JAIWYP010000010">
    <property type="protein sequence ID" value="KAH3751775.1"/>
    <property type="molecule type" value="Genomic_DNA"/>
</dbReference>
<sequence>MEQCAAFGSNARPEKRKKGFFGFPKDDSIKRKWILIVNLRRLIDWKVVDFPPSK</sequence>
<comment type="caution">
    <text evidence="1">The sequence shown here is derived from an EMBL/GenBank/DDBJ whole genome shotgun (WGS) entry which is preliminary data.</text>
</comment>
<reference evidence="1" key="2">
    <citation type="submission" date="2020-11" db="EMBL/GenBank/DDBJ databases">
        <authorList>
            <person name="McCartney M.A."/>
            <person name="Auch B."/>
            <person name="Kono T."/>
            <person name="Mallez S."/>
            <person name="Becker A."/>
            <person name="Gohl D.M."/>
            <person name="Silverstein K.A.T."/>
            <person name="Koren S."/>
            <person name="Bechman K.B."/>
            <person name="Herman A."/>
            <person name="Abrahante J.E."/>
            <person name="Garbe J."/>
        </authorList>
    </citation>
    <scope>NUCLEOTIDE SEQUENCE</scope>
    <source>
        <strain evidence="1">Duluth1</strain>
        <tissue evidence="1">Whole animal</tissue>
    </source>
</reference>
<gene>
    <name evidence="1" type="ORF">DPMN_186345</name>
</gene>
<dbReference type="AlphaFoldDB" id="A0A9D4DNY8"/>
<name>A0A9D4DNY8_DREPO</name>
<accession>A0A9D4DNY8</accession>
<keyword evidence="2" id="KW-1185">Reference proteome</keyword>
<dbReference type="Proteomes" id="UP000828390">
    <property type="component" value="Unassembled WGS sequence"/>
</dbReference>